<protein>
    <submittedName>
        <fullName evidence="1">Uncharacterized protein</fullName>
    </submittedName>
</protein>
<gene>
    <name evidence="1" type="ORF">LCGC14_2685880</name>
</gene>
<dbReference type="AlphaFoldDB" id="A0A0F9A7H2"/>
<reference evidence="1" key="1">
    <citation type="journal article" date="2015" name="Nature">
        <title>Complex archaea that bridge the gap between prokaryotes and eukaryotes.</title>
        <authorList>
            <person name="Spang A."/>
            <person name="Saw J.H."/>
            <person name="Jorgensen S.L."/>
            <person name="Zaremba-Niedzwiedzka K."/>
            <person name="Martijn J."/>
            <person name="Lind A.E."/>
            <person name="van Eijk R."/>
            <person name="Schleper C."/>
            <person name="Guy L."/>
            <person name="Ettema T.J."/>
        </authorList>
    </citation>
    <scope>NUCLEOTIDE SEQUENCE</scope>
</reference>
<dbReference type="EMBL" id="LAZR01047475">
    <property type="protein sequence ID" value="KKK94140.1"/>
    <property type="molecule type" value="Genomic_DNA"/>
</dbReference>
<accession>A0A0F9A7H2</accession>
<evidence type="ECO:0000313" key="1">
    <source>
        <dbReference type="EMBL" id="KKK94140.1"/>
    </source>
</evidence>
<comment type="caution">
    <text evidence="1">The sequence shown here is derived from an EMBL/GenBank/DDBJ whole genome shotgun (WGS) entry which is preliminary data.</text>
</comment>
<proteinExistence type="predicted"/>
<organism evidence="1">
    <name type="scientific">marine sediment metagenome</name>
    <dbReference type="NCBI Taxonomy" id="412755"/>
    <lineage>
        <taxon>unclassified sequences</taxon>
        <taxon>metagenomes</taxon>
        <taxon>ecological metagenomes</taxon>
    </lineage>
</organism>
<sequence>TDRPSRDGLDVCDILKQCVEKYPELRVGQIIVAATKTIDVFNMPNEELARKLNEYLWCYRESRG</sequence>
<name>A0A0F9A7H2_9ZZZZ</name>
<feature type="non-terminal residue" evidence="1">
    <location>
        <position position="1"/>
    </location>
</feature>